<organism evidence="2 3">
    <name type="scientific">Kaustia mangrovi</name>
    <dbReference type="NCBI Taxonomy" id="2593653"/>
    <lineage>
        <taxon>Bacteria</taxon>
        <taxon>Pseudomonadati</taxon>
        <taxon>Pseudomonadota</taxon>
        <taxon>Alphaproteobacteria</taxon>
        <taxon>Hyphomicrobiales</taxon>
        <taxon>Parvibaculaceae</taxon>
        <taxon>Kaustia</taxon>
    </lineage>
</organism>
<dbReference type="AlphaFoldDB" id="A0A7S8HCA1"/>
<dbReference type="EMBL" id="CP058214">
    <property type="protein sequence ID" value="QPC43497.1"/>
    <property type="molecule type" value="Genomic_DNA"/>
</dbReference>
<dbReference type="KEGG" id="kmn:HW532_12805"/>
<dbReference type="NCBIfam" id="TIGR01537">
    <property type="entry name" value="portal_HK97"/>
    <property type="match status" value="1"/>
</dbReference>
<evidence type="ECO:0000313" key="2">
    <source>
        <dbReference type="EMBL" id="QPC43497.1"/>
    </source>
</evidence>
<protein>
    <submittedName>
        <fullName evidence="2">Phage portal protein</fullName>
    </submittedName>
</protein>
<keyword evidence="3" id="KW-1185">Reference proteome</keyword>
<evidence type="ECO:0000256" key="1">
    <source>
        <dbReference type="SAM" id="MobiDB-lite"/>
    </source>
</evidence>
<evidence type="ECO:0000313" key="3">
    <source>
        <dbReference type="Proteomes" id="UP000593594"/>
    </source>
</evidence>
<dbReference type="Pfam" id="PF04860">
    <property type="entry name" value="Phage_portal"/>
    <property type="match status" value="1"/>
</dbReference>
<accession>A0A7S8HCA1</accession>
<sequence>MSIFSRLFGRSTSGGATVQAMAGEAAQFYSMDDPRLLEFMRKGGGAMTEAGISVSPRVAMRNTTVLRCVSLISFAIGMLPLHLQRKADNTNADDHPLFRVLHRRPNPWQTAFEFRSLMQQRALGASGSGTKGDAYARIVRSGNKILYLVPLDTDRITPRLRRDWTPEYVYRKAKGGETVLPQRDVFHLRYGISDDGITGLSLVKQAAEAIALAIQTDTAAARLFKQGMMVGGALAHPNKLSPEAYDRLLASMERREGASNAHKWLILEEGMDAKPFSGTGRDSQNIEQRKHQIEEIARPFGVPRPLLGVDETSWGSGIDVLGQFFVRYALNPWFEAWQQAIERSLLTEREADLYIAKFNAGALLRGSMKDQAEFFAKGLGSGGHQPFLAVDEVRDWLDLPDNDNLPPPPGQTQTGTQDEPSQAA</sequence>
<feature type="region of interest" description="Disordered" evidence="1">
    <location>
        <begin position="398"/>
        <end position="424"/>
    </location>
</feature>
<name>A0A7S8HCA1_9HYPH</name>
<dbReference type="RefSeq" id="WP_213160861.1">
    <property type="nucleotide sequence ID" value="NZ_CP058214.1"/>
</dbReference>
<dbReference type="Proteomes" id="UP000593594">
    <property type="component" value="Chromosome"/>
</dbReference>
<gene>
    <name evidence="2" type="ORF">HW532_12805</name>
</gene>
<proteinExistence type="predicted"/>
<reference evidence="2 3" key="1">
    <citation type="submission" date="2020-06" db="EMBL/GenBank/DDBJ databases">
        <title>Genome sequence of 2 isolates from Red Sea Mangroves.</title>
        <authorList>
            <person name="Sefrji F."/>
            <person name="Michoud G."/>
            <person name="Merlino G."/>
            <person name="Daffonchio D."/>
        </authorList>
    </citation>
    <scope>NUCLEOTIDE SEQUENCE [LARGE SCALE GENOMIC DNA]</scope>
    <source>
        <strain evidence="2 3">R1DC25</strain>
    </source>
</reference>
<dbReference type="InterPro" id="IPR006944">
    <property type="entry name" value="Phage/GTA_portal"/>
</dbReference>
<dbReference type="InterPro" id="IPR006427">
    <property type="entry name" value="Portal_HK97"/>
</dbReference>